<reference evidence="1" key="1">
    <citation type="submission" date="2014-11" db="EMBL/GenBank/DDBJ databases">
        <authorList>
            <person name="Amaro Gonzalez C."/>
        </authorList>
    </citation>
    <scope>NUCLEOTIDE SEQUENCE</scope>
</reference>
<name>A0A0E9V2Q6_ANGAN</name>
<protein>
    <submittedName>
        <fullName evidence="1">Uncharacterized protein</fullName>
    </submittedName>
</protein>
<sequence length="48" mass="5519">MPFTTSCTLHNDNSRFSATQDFSTLHWTYRQKCGKHCRRSFGAAVLPL</sequence>
<organism evidence="1">
    <name type="scientific">Anguilla anguilla</name>
    <name type="common">European freshwater eel</name>
    <name type="synonym">Muraena anguilla</name>
    <dbReference type="NCBI Taxonomy" id="7936"/>
    <lineage>
        <taxon>Eukaryota</taxon>
        <taxon>Metazoa</taxon>
        <taxon>Chordata</taxon>
        <taxon>Craniata</taxon>
        <taxon>Vertebrata</taxon>
        <taxon>Euteleostomi</taxon>
        <taxon>Actinopterygii</taxon>
        <taxon>Neopterygii</taxon>
        <taxon>Teleostei</taxon>
        <taxon>Anguilliformes</taxon>
        <taxon>Anguillidae</taxon>
        <taxon>Anguilla</taxon>
    </lineage>
</organism>
<proteinExistence type="predicted"/>
<reference evidence="1" key="2">
    <citation type="journal article" date="2015" name="Fish Shellfish Immunol.">
        <title>Early steps in the European eel (Anguilla anguilla)-Vibrio vulnificus interaction in the gills: Role of the RtxA13 toxin.</title>
        <authorList>
            <person name="Callol A."/>
            <person name="Pajuelo D."/>
            <person name="Ebbesson L."/>
            <person name="Teles M."/>
            <person name="MacKenzie S."/>
            <person name="Amaro C."/>
        </authorList>
    </citation>
    <scope>NUCLEOTIDE SEQUENCE</scope>
</reference>
<dbReference type="EMBL" id="GBXM01036265">
    <property type="protein sequence ID" value="JAH72312.1"/>
    <property type="molecule type" value="Transcribed_RNA"/>
</dbReference>
<dbReference type="AlphaFoldDB" id="A0A0E9V2Q6"/>
<evidence type="ECO:0000313" key="1">
    <source>
        <dbReference type="EMBL" id="JAH72312.1"/>
    </source>
</evidence>
<accession>A0A0E9V2Q6</accession>